<name>B9RUY9_RICCO</name>
<dbReference type="Proteomes" id="UP000008311">
    <property type="component" value="Unassembled WGS sequence"/>
</dbReference>
<dbReference type="AlphaFoldDB" id="B9RUY9"/>
<reference evidence="3" key="1">
    <citation type="journal article" date="2010" name="Nat. Biotechnol.">
        <title>Draft genome sequence of the oilseed species Ricinus communis.</title>
        <authorList>
            <person name="Chan A.P."/>
            <person name="Crabtree J."/>
            <person name="Zhao Q."/>
            <person name="Lorenzi H."/>
            <person name="Orvis J."/>
            <person name="Puiu D."/>
            <person name="Melake-Berhan A."/>
            <person name="Jones K.M."/>
            <person name="Redman J."/>
            <person name="Chen G."/>
            <person name="Cahoon E.B."/>
            <person name="Gedil M."/>
            <person name="Stanke M."/>
            <person name="Haas B.J."/>
            <person name="Wortman J.R."/>
            <person name="Fraser-Liggett C.M."/>
            <person name="Ravel J."/>
            <person name="Rabinowicz P.D."/>
        </authorList>
    </citation>
    <scope>NUCLEOTIDE SEQUENCE [LARGE SCALE GENOMIC DNA]</scope>
    <source>
        <strain evidence="3">cv. Hale</strain>
    </source>
</reference>
<dbReference type="EMBL" id="EQ973818">
    <property type="protein sequence ID" value="EEF44722.1"/>
    <property type="molecule type" value="Genomic_DNA"/>
</dbReference>
<accession>B9RUY9</accession>
<evidence type="ECO:0000256" key="1">
    <source>
        <dbReference type="SAM" id="MobiDB-lite"/>
    </source>
</evidence>
<feature type="compositionally biased region" description="Basic residues" evidence="1">
    <location>
        <begin position="49"/>
        <end position="59"/>
    </location>
</feature>
<dbReference type="InParanoid" id="B9RUY9"/>
<organism evidence="2 3">
    <name type="scientific">Ricinus communis</name>
    <name type="common">Castor bean</name>
    <dbReference type="NCBI Taxonomy" id="3988"/>
    <lineage>
        <taxon>Eukaryota</taxon>
        <taxon>Viridiplantae</taxon>
        <taxon>Streptophyta</taxon>
        <taxon>Embryophyta</taxon>
        <taxon>Tracheophyta</taxon>
        <taxon>Spermatophyta</taxon>
        <taxon>Magnoliopsida</taxon>
        <taxon>eudicotyledons</taxon>
        <taxon>Gunneridae</taxon>
        <taxon>Pentapetalae</taxon>
        <taxon>rosids</taxon>
        <taxon>fabids</taxon>
        <taxon>Malpighiales</taxon>
        <taxon>Euphorbiaceae</taxon>
        <taxon>Acalyphoideae</taxon>
        <taxon>Acalypheae</taxon>
        <taxon>Ricinus</taxon>
    </lineage>
</organism>
<keyword evidence="3" id="KW-1185">Reference proteome</keyword>
<evidence type="ECO:0000313" key="3">
    <source>
        <dbReference type="Proteomes" id="UP000008311"/>
    </source>
</evidence>
<feature type="compositionally biased region" description="Basic and acidic residues" evidence="1">
    <location>
        <begin position="38"/>
        <end position="48"/>
    </location>
</feature>
<feature type="region of interest" description="Disordered" evidence="1">
    <location>
        <begin position="38"/>
        <end position="59"/>
    </location>
</feature>
<evidence type="ECO:0000313" key="2">
    <source>
        <dbReference type="EMBL" id="EEF44722.1"/>
    </source>
</evidence>
<protein>
    <submittedName>
        <fullName evidence="2">Uncharacterized protein</fullName>
    </submittedName>
</protein>
<gene>
    <name evidence="2" type="ORF">RCOM_0897140</name>
</gene>
<sequence>MTVAEPTSTMREGLERKVMNLRSWVLSAVPQQLVVMAKEEREGEENKKERRRKRENGIY</sequence>
<proteinExistence type="predicted"/>